<dbReference type="PANTHER" id="PTHR11922">
    <property type="entry name" value="GMP SYNTHASE-RELATED"/>
    <property type="match status" value="1"/>
</dbReference>
<evidence type="ECO:0000256" key="9">
    <source>
        <dbReference type="ARBA" id="ARBA00022962"/>
    </source>
</evidence>
<dbReference type="CDD" id="cd01742">
    <property type="entry name" value="GATase1_GMP_Synthase"/>
    <property type="match status" value="1"/>
</dbReference>
<reference evidence="14" key="1">
    <citation type="submission" date="2018-10" db="EMBL/GenBank/DDBJ databases">
        <title>Transcriptome assembly of Aceria tosichella (Wheat curl mite) Type 2.</title>
        <authorList>
            <person name="Scully E.D."/>
            <person name="Geib S.M."/>
            <person name="Palmer N.A."/>
            <person name="Gupta A.K."/>
            <person name="Sarath G."/>
            <person name="Tatineni S."/>
        </authorList>
    </citation>
    <scope>NUCLEOTIDE SEQUENCE</scope>
    <source>
        <strain evidence="14">LincolnNE</strain>
    </source>
</reference>
<dbReference type="InterPro" id="IPR014729">
    <property type="entry name" value="Rossmann-like_a/b/a_fold"/>
</dbReference>
<comment type="pathway">
    <text evidence="1">Purine metabolism; GMP biosynthesis; GMP from XMP (L-Gln route): step 1/1.</text>
</comment>
<evidence type="ECO:0000256" key="1">
    <source>
        <dbReference type="ARBA" id="ARBA00005153"/>
    </source>
</evidence>
<dbReference type="EMBL" id="GGYP01002510">
    <property type="protein sequence ID" value="MDE47281.1"/>
    <property type="molecule type" value="Transcribed_RNA"/>
</dbReference>
<comment type="subunit">
    <text evidence="2">Homodimer.</text>
</comment>
<evidence type="ECO:0000256" key="7">
    <source>
        <dbReference type="ARBA" id="ARBA00022755"/>
    </source>
</evidence>
<proteinExistence type="predicted"/>
<evidence type="ECO:0000256" key="4">
    <source>
        <dbReference type="ARBA" id="ARBA00022598"/>
    </source>
</evidence>
<dbReference type="GO" id="GO:0003921">
    <property type="term" value="F:GMP synthase activity"/>
    <property type="evidence" value="ECO:0007669"/>
    <property type="project" value="InterPro"/>
</dbReference>
<dbReference type="FunFam" id="3.30.300.10:FF:000013">
    <property type="entry name" value="GMP synthase (Glutamine-hydrolyzing)"/>
    <property type="match status" value="1"/>
</dbReference>
<evidence type="ECO:0000256" key="5">
    <source>
        <dbReference type="ARBA" id="ARBA00022741"/>
    </source>
</evidence>
<protein>
    <recommendedName>
        <fullName evidence="3">GMP synthase (glutamine-hydrolyzing)</fullName>
        <ecNumber evidence="3">6.3.5.2</ecNumber>
    </recommendedName>
    <alternativeName>
        <fullName evidence="10">Glutamine amidotransferase</fullName>
    </alternativeName>
</protein>
<dbReference type="PANTHER" id="PTHR11922:SF2">
    <property type="entry name" value="GMP SYNTHASE [GLUTAMINE-HYDROLYZING]"/>
    <property type="match status" value="1"/>
</dbReference>
<evidence type="ECO:0000256" key="10">
    <source>
        <dbReference type="ARBA" id="ARBA00031356"/>
    </source>
</evidence>
<dbReference type="InterPro" id="IPR001674">
    <property type="entry name" value="GMP_synth_C"/>
</dbReference>
<dbReference type="PROSITE" id="PS51553">
    <property type="entry name" value="GMPS_ATP_PPASE"/>
    <property type="match status" value="1"/>
</dbReference>
<dbReference type="Gene3D" id="3.40.50.880">
    <property type="match status" value="1"/>
</dbReference>
<dbReference type="SUPFAM" id="SSF54810">
    <property type="entry name" value="GMP synthetase C-terminal dimerisation domain"/>
    <property type="match status" value="2"/>
</dbReference>
<dbReference type="Pfam" id="PF00958">
    <property type="entry name" value="GMP_synt_C"/>
    <property type="match status" value="1"/>
</dbReference>
<keyword evidence="5 11" id="KW-0547">Nucleotide-binding</keyword>
<dbReference type="EC" id="6.3.5.2" evidence="3"/>
<sequence>MVDTIEQGQVAILDAGSQYGKLIDRRVRELNALSQILPITTTAKQLLEAGYKAIIISGGPANLSANTSPSCQMEVDSDSDKDHQQQQANTNSQTPINSTDHNNGGITINQTPSPGTVASSNSDLAANNNNNCPLSYDPNILQCGLPVLGICYGFHLINKEFHGTIQRKEYREDGQFTIKIDTTSPLFKQMNEEQQALLTHGDSVQDVAVDFKPIALSGSIIAAIANDQRKIYGVQFHPEVDLTTNGKQILKNFLYEIAQLPGDFTMKSREQECIDHIRSTVGPTDKVLVLLSGGVDSTVCAALFRRALKAEQVVAFHIDNGFMRKNESTNVEKSLNQLGLEVKVIRAEHQFLNATTTIQFDPKDPKKKRSTKMLCQVVAPEEKRKIIGDTFIKISQELIAELNLDPDHVFLGQGTLRPDLIESASHLASSSADAIKTHHNDTELVRLLRAKGRVIEPLKDFHKDEVRILGRDLGLPEDIVTRHPFPGPGLAIRVICANEPYAEKDFSETSVLVKVIVSYAASLERQHPLMSRIQSATSEEEQQFLSRVGEQYKITSTLLPIRSVGVQGDCRTYSYVVALSSNQEPTSWHDMARLAKTIPRICHNVNRVCWVFGKQVQYQVNEITPTTLTPQVLSILREADSRAQTILHETKYHSKISQMPVILIPIQFDRDTVLRQPQPSCQYSIVLRTFVTEDFMTGVPVTINDQVPAEVFHKIVDAIMEVPAISRVLYDLTPKPPGTTEWE</sequence>
<keyword evidence="6 11" id="KW-0332">GMP biosynthesis</keyword>
<dbReference type="FunFam" id="3.30.300.10:FF:000008">
    <property type="entry name" value="GMP synthase [glutamine-hydrolyzing]"/>
    <property type="match status" value="1"/>
</dbReference>
<dbReference type="InterPro" id="IPR022310">
    <property type="entry name" value="NAD/GMP_synthase"/>
</dbReference>
<organism evidence="14">
    <name type="scientific">Aceria tosichella</name>
    <name type="common">wheat curl mite</name>
    <dbReference type="NCBI Taxonomy" id="561515"/>
    <lineage>
        <taxon>Eukaryota</taxon>
        <taxon>Metazoa</taxon>
        <taxon>Ecdysozoa</taxon>
        <taxon>Arthropoda</taxon>
        <taxon>Chelicerata</taxon>
        <taxon>Arachnida</taxon>
        <taxon>Acari</taxon>
        <taxon>Acariformes</taxon>
        <taxon>Trombidiformes</taxon>
        <taxon>Prostigmata</taxon>
        <taxon>Eupodina</taxon>
        <taxon>Eriophyoidea</taxon>
        <taxon>Eriophyidae</taxon>
        <taxon>Eriophyinae</taxon>
        <taxon>Aceriini</taxon>
        <taxon>Aceria</taxon>
    </lineage>
</organism>
<keyword evidence="4" id="KW-0436">Ligase</keyword>
<dbReference type="Pfam" id="PF02540">
    <property type="entry name" value="NAD_synthase"/>
    <property type="match status" value="1"/>
</dbReference>
<dbReference type="Pfam" id="PF00117">
    <property type="entry name" value="GATase"/>
    <property type="match status" value="2"/>
</dbReference>
<feature type="binding site" evidence="11">
    <location>
        <begin position="292"/>
        <end position="298"/>
    </location>
    <ligand>
        <name>ATP</name>
        <dbReference type="ChEBI" id="CHEBI:30616"/>
    </ligand>
</feature>
<dbReference type="FunFam" id="3.40.50.620:FF:000044">
    <property type="entry name" value="GMP synthase [glutamine-hydrolyzing]"/>
    <property type="match status" value="1"/>
</dbReference>
<gene>
    <name evidence="14" type="primary">GMPS_0</name>
    <name evidence="15" type="synonym">GMPS_1</name>
    <name evidence="15" type="ORF">g.15726</name>
    <name evidence="14" type="ORF">g.15727</name>
</gene>
<dbReference type="InterPro" id="IPR029062">
    <property type="entry name" value="Class_I_gatase-like"/>
</dbReference>
<feature type="compositionally biased region" description="Polar residues" evidence="12">
    <location>
        <begin position="88"/>
        <end position="117"/>
    </location>
</feature>
<dbReference type="InterPro" id="IPR025777">
    <property type="entry name" value="GMPS_ATP_PPase_dom"/>
</dbReference>
<keyword evidence="9" id="KW-0315">Glutamine amidotransferase</keyword>
<dbReference type="Gene3D" id="3.40.50.620">
    <property type="entry name" value="HUPs"/>
    <property type="match status" value="1"/>
</dbReference>
<dbReference type="SUPFAM" id="SSF52317">
    <property type="entry name" value="Class I glutamine amidotransferase-like"/>
    <property type="match status" value="1"/>
</dbReference>
<evidence type="ECO:0000313" key="15">
    <source>
        <dbReference type="EMBL" id="MDE48614.1"/>
    </source>
</evidence>
<accession>A0A6G1SAN6</accession>
<feature type="region of interest" description="Disordered" evidence="12">
    <location>
        <begin position="66"/>
        <end position="122"/>
    </location>
</feature>
<dbReference type="InterPro" id="IPR004739">
    <property type="entry name" value="GMP_synth_GATase"/>
</dbReference>
<dbReference type="GO" id="GO:0005524">
    <property type="term" value="F:ATP binding"/>
    <property type="evidence" value="ECO:0007669"/>
    <property type="project" value="UniProtKB-UniRule"/>
</dbReference>
<dbReference type="AlphaFoldDB" id="A0A6G1SAN6"/>
<name>A0A6G1SAN6_9ACAR</name>
<dbReference type="SUPFAM" id="SSF52402">
    <property type="entry name" value="Adenine nucleotide alpha hydrolases-like"/>
    <property type="match status" value="1"/>
</dbReference>
<feature type="domain" description="GMPS ATP-PPase" evidence="13">
    <location>
        <begin position="264"/>
        <end position="482"/>
    </location>
</feature>
<dbReference type="UniPathway" id="UPA00189">
    <property type="reaction ID" value="UER00296"/>
</dbReference>
<evidence type="ECO:0000256" key="12">
    <source>
        <dbReference type="SAM" id="MobiDB-lite"/>
    </source>
</evidence>
<evidence type="ECO:0000256" key="6">
    <source>
        <dbReference type="ARBA" id="ARBA00022749"/>
    </source>
</evidence>
<evidence type="ECO:0000313" key="14">
    <source>
        <dbReference type="EMBL" id="MDE47281.1"/>
    </source>
</evidence>
<dbReference type="InterPro" id="IPR017926">
    <property type="entry name" value="GATASE"/>
</dbReference>
<dbReference type="PROSITE" id="PS51273">
    <property type="entry name" value="GATASE_TYPE_1"/>
    <property type="match status" value="1"/>
</dbReference>
<evidence type="ECO:0000256" key="11">
    <source>
        <dbReference type="PROSITE-ProRule" id="PRU00886"/>
    </source>
</evidence>
<keyword evidence="7 11" id="KW-0658">Purine biosynthesis</keyword>
<dbReference type="EMBL" id="GGYP01003843">
    <property type="protein sequence ID" value="MDE48614.1"/>
    <property type="molecule type" value="Transcribed_RNA"/>
</dbReference>
<keyword evidence="8 11" id="KW-0067">ATP-binding</keyword>
<dbReference type="GO" id="GO:0005829">
    <property type="term" value="C:cytosol"/>
    <property type="evidence" value="ECO:0007669"/>
    <property type="project" value="TreeGrafter"/>
</dbReference>
<dbReference type="Gene3D" id="3.30.300.10">
    <property type="match status" value="2"/>
</dbReference>
<evidence type="ECO:0000256" key="2">
    <source>
        <dbReference type="ARBA" id="ARBA00011738"/>
    </source>
</evidence>
<dbReference type="CDD" id="cd01997">
    <property type="entry name" value="GMP_synthase_C"/>
    <property type="match status" value="1"/>
</dbReference>
<evidence type="ECO:0000256" key="8">
    <source>
        <dbReference type="ARBA" id="ARBA00022840"/>
    </source>
</evidence>
<evidence type="ECO:0000256" key="3">
    <source>
        <dbReference type="ARBA" id="ARBA00012746"/>
    </source>
</evidence>
<evidence type="ECO:0000259" key="13">
    <source>
        <dbReference type="PROSITE" id="PS51553"/>
    </source>
</evidence>